<dbReference type="UniPathway" id="UPA00109">
    <property type="reaction ID" value="UER00182"/>
</dbReference>
<dbReference type="GO" id="GO:0006002">
    <property type="term" value="P:fructose 6-phosphate metabolic process"/>
    <property type="evidence" value="ECO:0007669"/>
    <property type="project" value="InterPro"/>
</dbReference>
<reference evidence="17" key="1">
    <citation type="submission" date="2020-11" db="EMBL/GenBank/DDBJ databases">
        <authorList>
            <person name="Tran Van P."/>
        </authorList>
    </citation>
    <scope>NUCLEOTIDE SEQUENCE</scope>
</reference>
<comment type="pathway">
    <text evidence="4">Carbohydrate degradation; glycolysis; D-glyceraldehyde 3-phosphate and glycerone phosphate from D-glucose: step 3/4.</text>
</comment>
<keyword evidence="14" id="KW-0324">Glycolysis</keyword>
<dbReference type="AlphaFoldDB" id="A0A7R9I068"/>
<evidence type="ECO:0000256" key="8">
    <source>
        <dbReference type="ARBA" id="ARBA00022679"/>
    </source>
</evidence>
<comment type="cofactor">
    <cofactor evidence="1">
        <name>Mg(2+)</name>
        <dbReference type="ChEBI" id="CHEBI:18420"/>
    </cofactor>
</comment>
<dbReference type="InterPro" id="IPR035966">
    <property type="entry name" value="PKF_sf"/>
</dbReference>
<evidence type="ECO:0000256" key="13">
    <source>
        <dbReference type="ARBA" id="ARBA00022842"/>
    </source>
</evidence>
<feature type="domain" description="Phosphofructokinase" evidence="16">
    <location>
        <begin position="408"/>
        <end position="712"/>
    </location>
</feature>
<gene>
    <name evidence="17" type="ORF">TBIB3V08_LOCUS3027</name>
</gene>
<evidence type="ECO:0000259" key="16">
    <source>
        <dbReference type="Pfam" id="PF00365"/>
    </source>
</evidence>
<accession>A0A7R9I068</accession>
<dbReference type="InterPro" id="IPR015912">
    <property type="entry name" value="Phosphofructokinase_CS"/>
</dbReference>
<keyword evidence="9" id="KW-0479">Metal-binding</keyword>
<keyword evidence="13" id="KW-0460">Magnesium</keyword>
<organism evidence="17">
    <name type="scientific">Timema bartmani</name>
    <dbReference type="NCBI Taxonomy" id="61472"/>
    <lineage>
        <taxon>Eukaryota</taxon>
        <taxon>Metazoa</taxon>
        <taxon>Ecdysozoa</taxon>
        <taxon>Arthropoda</taxon>
        <taxon>Hexapoda</taxon>
        <taxon>Insecta</taxon>
        <taxon>Pterygota</taxon>
        <taxon>Neoptera</taxon>
        <taxon>Polyneoptera</taxon>
        <taxon>Phasmatodea</taxon>
        <taxon>Timematodea</taxon>
        <taxon>Timematoidea</taxon>
        <taxon>Timematidae</taxon>
        <taxon>Timema</taxon>
    </lineage>
</organism>
<comment type="catalytic activity">
    <reaction evidence="15">
        <text>beta-D-fructose 6-phosphate + ATP = beta-D-fructose 1,6-bisphosphate + ADP + H(+)</text>
        <dbReference type="Rhea" id="RHEA:16109"/>
        <dbReference type="ChEBI" id="CHEBI:15378"/>
        <dbReference type="ChEBI" id="CHEBI:30616"/>
        <dbReference type="ChEBI" id="CHEBI:32966"/>
        <dbReference type="ChEBI" id="CHEBI:57634"/>
        <dbReference type="ChEBI" id="CHEBI:456216"/>
        <dbReference type="EC" id="2.7.1.11"/>
    </reaction>
</comment>
<comment type="subcellular location">
    <subcellularLocation>
        <location evidence="3">Cytoplasm</location>
    </subcellularLocation>
</comment>
<evidence type="ECO:0000256" key="14">
    <source>
        <dbReference type="ARBA" id="ARBA00023152"/>
    </source>
</evidence>
<dbReference type="SUPFAM" id="SSF53784">
    <property type="entry name" value="Phosphofructokinase"/>
    <property type="match status" value="2"/>
</dbReference>
<dbReference type="FunFam" id="3.40.50.460:FF:000003">
    <property type="entry name" value="ATP-dependent 6-phosphofructokinase"/>
    <property type="match status" value="1"/>
</dbReference>
<evidence type="ECO:0000256" key="12">
    <source>
        <dbReference type="ARBA" id="ARBA00022840"/>
    </source>
</evidence>
<evidence type="ECO:0000256" key="15">
    <source>
        <dbReference type="ARBA" id="ARBA00048070"/>
    </source>
</evidence>
<name>A0A7R9I068_9NEOP</name>
<keyword evidence="12" id="KW-0067">ATP-binding</keyword>
<keyword evidence="6" id="KW-0963">Cytoplasm</keyword>
<dbReference type="GO" id="GO:0005945">
    <property type="term" value="C:6-phosphofructokinase complex"/>
    <property type="evidence" value="ECO:0007669"/>
    <property type="project" value="TreeGrafter"/>
</dbReference>
<dbReference type="EMBL" id="OD565011">
    <property type="protein sequence ID" value="CAD7440525.1"/>
    <property type="molecule type" value="Genomic_DNA"/>
</dbReference>
<protein>
    <recommendedName>
        <fullName evidence="5">6-phosphofructokinase</fullName>
        <ecNumber evidence="5">2.7.1.11</ecNumber>
    </recommendedName>
</protein>
<dbReference type="Pfam" id="PF00365">
    <property type="entry name" value="PFK"/>
    <property type="match status" value="2"/>
</dbReference>
<dbReference type="GO" id="GO:0003872">
    <property type="term" value="F:6-phosphofructokinase activity"/>
    <property type="evidence" value="ECO:0007669"/>
    <property type="project" value="UniProtKB-EC"/>
</dbReference>
<sequence length="759" mass="82986">MLGVKVQQKGKEFELTLQLKKSASKPEQDSQLRKTIAVLTSGGDSQGMNATLRAVVRVGMSLGCRVYFIKEGFRGMVDGGDNIVEAHWASVSAIMHSGGTMIGSARCLEFKERRWRLQAARNLIQNGITSLVVIGGDGSLTGANTFKTEWPSMLEELVRSGEISQEEAYKSSSLQVVGLVASIDNDFHGTDVTIGCDSALHRITEAADSITSTASSHQRTFVMEVMGRHCGYLAIKSAMATEADYVFIPEDPPDKDWPVKLCDKLTQERRAGKRLNIIIVCEGAADSDGNPISSDQIKTVVVNTLGHDTRVAVLGHVQRGGRPSAFDRVLYITRTDSKTRYVVAKGSRMGAEAVTVVTKAAATDESMVICLTGNETIHRPLMDCVQRTTETNQALARMDFKKTVRFTVGLLHVGRPSCGMNAAVWAAVRKFSYHGYKVVGIRYGIEGFVKGDLQEMSWSSVSGWVTKGGANLGISSTVACSSHDEIIALRLRENKIQALLFIGGFESYLSALHLEEGRSKHSEFRIPLVVIPATISNRVPGTELTIGADTCVNDITEVCQTRSCKITTTKRGLGVMCDRLRLAAQGTRNRVFITEITGGHCGYLTTIAGIASGADDSYIFEEKFTIKDLVQHVQEMKTKMSEAGVSRGLLLRNENCNANYTTKFIHQLFSEEGKDQFSTRTSILGYSQQGVTPSPFDRAMAIKMTIAAVDWMTEQLGRHLQPDGTIAANTPDTAVMMGILHQNYKFTPLRDLIVDTDFE</sequence>
<dbReference type="GO" id="GO:0070095">
    <property type="term" value="F:fructose-6-phosphate binding"/>
    <property type="evidence" value="ECO:0007669"/>
    <property type="project" value="TreeGrafter"/>
</dbReference>
<dbReference type="GO" id="GO:0061621">
    <property type="term" value="P:canonical glycolysis"/>
    <property type="evidence" value="ECO:0007669"/>
    <property type="project" value="TreeGrafter"/>
</dbReference>
<dbReference type="GO" id="GO:0016208">
    <property type="term" value="F:AMP binding"/>
    <property type="evidence" value="ECO:0007669"/>
    <property type="project" value="TreeGrafter"/>
</dbReference>
<evidence type="ECO:0000256" key="10">
    <source>
        <dbReference type="ARBA" id="ARBA00022741"/>
    </source>
</evidence>
<dbReference type="PROSITE" id="PS00433">
    <property type="entry name" value="PHOSPHOFRUCTOKINASE"/>
    <property type="match status" value="1"/>
</dbReference>
<evidence type="ECO:0000256" key="4">
    <source>
        <dbReference type="ARBA" id="ARBA00004679"/>
    </source>
</evidence>
<dbReference type="GO" id="GO:0046872">
    <property type="term" value="F:metal ion binding"/>
    <property type="evidence" value="ECO:0007669"/>
    <property type="project" value="UniProtKB-KW"/>
</dbReference>
<evidence type="ECO:0000256" key="3">
    <source>
        <dbReference type="ARBA" id="ARBA00004496"/>
    </source>
</evidence>
<dbReference type="PANTHER" id="PTHR13697:SF4">
    <property type="entry name" value="ATP-DEPENDENT 6-PHOSPHOFRUCTOKINASE"/>
    <property type="match status" value="1"/>
</dbReference>
<evidence type="ECO:0000256" key="11">
    <source>
        <dbReference type="ARBA" id="ARBA00022777"/>
    </source>
</evidence>
<dbReference type="PRINTS" id="PR00476">
    <property type="entry name" value="PHFRCTKINASE"/>
</dbReference>
<evidence type="ECO:0000256" key="1">
    <source>
        <dbReference type="ARBA" id="ARBA00001946"/>
    </source>
</evidence>
<dbReference type="GO" id="GO:0030388">
    <property type="term" value="P:fructose 1,6-bisphosphate metabolic process"/>
    <property type="evidence" value="ECO:0007669"/>
    <property type="project" value="TreeGrafter"/>
</dbReference>
<keyword evidence="8" id="KW-0808">Transferase</keyword>
<evidence type="ECO:0000313" key="17">
    <source>
        <dbReference type="EMBL" id="CAD7440525.1"/>
    </source>
</evidence>
<feature type="domain" description="Phosphofructokinase" evidence="16">
    <location>
        <begin position="36"/>
        <end position="331"/>
    </location>
</feature>
<keyword evidence="11" id="KW-0418">Kinase</keyword>
<proteinExistence type="predicted"/>
<dbReference type="GO" id="GO:0048029">
    <property type="term" value="F:monosaccharide binding"/>
    <property type="evidence" value="ECO:0007669"/>
    <property type="project" value="TreeGrafter"/>
</dbReference>
<dbReference type="GO" id="GO:0005524">
    <property type="term" value="F:ATP binding"/>
    <property type="evidence" value="ECO:0007669"/>
    <property type="project" value="UniProtKB-KW"/>
</dbReference>
<dbReference type="GO" id="GO:0042802">
    <property type="term" value="F:identical protein binding"/>
    <property type="evidence" value="ECO:0007669"/>
    <property type="project" value="TreeGrafter"/>
</dbReference>
<dbReference type="EC" id="2.7.1.11" evidence="5"/>
<dbReference type="Gene3D" id="3.40.50.460">
    <property type="entry name" value="Phosphofructokinase domain"/>
    <property type="match status" value="2"/>
</dbReference>
<evidence type="ECO:0000256" key="9">
    <source>
        <dbReference type="ARBA" id="ARBA00022723"/>
    </source>
</evidence>
<dbReference type="InterPro" id="IPR000023">
    <property type="entry name" value="Phosphofructokinase_dom"/>
</dbReference>
<dbReference type="InterPro" id="IPR022953">
    <property type="entry name" value="ATP_PFK"/>
</dbReference>
<keyword evidence="10" id="KW-0547">Nucleotide-binding</keyword>
<dbReference type="PANTHER" id="PTHR13697">
    <property type="entry name" value="PHOSPHOFRUCTOKINASE"/>
    <property type="match status" value="1"/>
</dbReference>
<keyword evidence="7" id="KW-0021">Allosteric enzyme</keyword>
<evidence type="ECO:0000256" key="5">
    <source>
        <dbReference type="ARBA" id="ARBA00012055"/>
    </source>
</evidence>
<evidence type="ECO:0000256" key="6">
    <source>
        <dbReference type="ARBA" id="ARBA00022490"/>
    </source>
</evidence>
<comment type="function">
    <text evidence="2">Catalyzes the phosphorylation of D-fructose 6-phosphate to fructose 1,6-bisphosphate by ATP, the first committing step of glycolysis.</text>
</comment>
<evidence type="ECO:0000256" key="2">
    <source>
        <dbReference type="ARBA" id="ARBA00002659"/>
    </source>
</evidence>
<dbReference type="Gene3D" id="3.40.50.450">
    <property type="match status" value="2"/>
</dbReference>
<evidence type="ECO:0000256" key="7">
    <source>
        <dbReference type="ARBA" id="ARBA00022533"/>
    </source>
</evidence>